<dbReference type="AlphaFoldDB" id="A0A5E4YS24"/>
<evidence type="ECO:0000313" key="1">
    <source>
        <dbReference type="EMBL" id="VVE51609.1"/>
    </source>
</evidence>
<keyword evidence="2" id="KW-1185">Reference proteome</keyword>
<reference evidence="1 2" key="1">
    <citation type="submission" date="2019-08" db="EMBL/GenBank/DDBJ databases">
        <authorList>
            <person name="Peeters C."/>
        </authorList>
    </citation>
    <scope>NUCLEOTIDE SEQUENCE [LARGE SCALE GENOMIC DNA]</scope>
    <source>
        <strain evidence="1 2">LMG 31112</strain>
    </source>
</reference>
<gene>
    <name evidence="1" type="ORF">PHO31112_04729</name>
</gene>
<name>A0A5E4YS24_9BURK</name>
<accession>A0A5E4YS24</accession>
<dbReference type="Proteomes" id="UP000343317">
    <property type="component" value="Unassembled WGS sequence"/>
</dbReference>
<dbReference type="EMBL" id="CABPSM010000020">
    <property type="protein sequence ID" value="VVE51609.1"/>
    <property type="molecule type" value="Genomic_DNA"/>
</dbReference>
<dbReference type="PROSITE" id="PS51257">
    <property type="entry name" value="PROKAR_LIPOPROTEIN"/>
    <property type="match status" value="1"/>
</dbReference>
<protein>
    <submittedName>
        <fullName evidence="1">Uncharacterized protein</fullName>
    </submittedName>
</protein>
<evidence type="ECO:0000313" key="2">
    <source>
        <dbReference type="Proteomes" id="UP000343317"/>
    </source>
</evidence>
<sequence length="43" mass="4420">MTYPGSKIMMIIGFACHVGQCNAMIIGMACPTGHAQAVGIASH</sequence>
<proteinExistence type="predicted"/>
<organism evidence="1 2">
    <name type="scientific">Pandoraea horticolens</name>
    <dbReference type="NCBI Taxonomy" id="2508298"/>
    <lineage>
        <taxon>Bacteria</taxon>
        <taxon>Pseudomonadati</taxon>
        <taxon>Pseudomonadota</taxon>
        <taxon>Betaproteobacteria</taxon>
        <taxon>Burkholderiales</taxon>
        <taxon>Burkholderiaceae</taxon>
        <taxon>Pandoraea</taxon>
    </lineage>
</organism>